<dbReference type="CDD" id="cd06225">
    <property type="entry name" value="HAMP"/>
    <property type="match status" value="1"/>
</dbReference>
<keyword evidence="8" id="KW-0547">Nucleotide-binding</keyword>
<reference evidence="16" key="2">
    <citation type="journal article" date="2021" name="PeerJ">
        <title>Extensive microbial diversity within the chicken gut microbiome revealed by metagenomics and culture.</title>
        <authorList>
            <person name="Gilroy R."/>
            <person name="Ravi A."/>
            <person name="Getino M."/>
            <person name="Pursley I."/>
            <person name="Horton D.L."/>
            <person name="Alikhan N.F."/>
            <person name="Baker D."/>
            <person name="Gharbi K."/>
            <person name="Hall N."/>
            <person name="Watson M."/>
            <person name="Adriaenssens E.M."/>
            <person name="Foster-Nyarko E."/>
            <person name="Jarju S."/>
            <person name="Secka A."/>
            <person name="Antonio M."/>
            <person name="Oren A."/>
            <person name="Chaudhuri R.R."/>
            <person name="La Ragione R."/>
            <person name="Hildebrand F."/>
            <person name="Pallen M.J."/>
        </authorList>
    </citation>
    <scope>NUCLEOTIDE SEQUENCE</scope>
    <source>
        <strain evidence="16">F6-4510</strain>
    </source>
</reference>
<evidence type="ECO:0000256" key="5">
    <source>
        <dbReference type="ARBA" id="ARBA00022475"/>
    </source>
</evidence>
<keyword evidence="5" id="KW-1003">Cell membrane</keyword>
<dbReference type="InterPro" id="IPR000014">
    <property type="entry name" value="PAS"/>
</dbReference>
<evidence type="ECO:0000259" key="14">
    <source>
        <dbReference type="PROSITE" id="PS50109"/>
    </source>
</evidence>
<evidence type="ECO:0000256" key="6">
    <source>
        <dbReference type="ARBA" id="ARBA00022553"/>
    </source>
</evidence>
<dbReference type="GO" id="GO:0006355">
    <property type="term" value="P:regulation of DNA-templated transcription"/>
    <property type="evidence" value="ECO:0007669"/>
    <property type="project" value="InterPro"/>
</dbReference>
<dbReference type="Pfam" id="PF02518">
    <property type="entry name" value="HATPase_c"/>
    <property type="match status" value="1"/>
</dbReference>
<dbReference type="Pfam" id="PF12729">
    <property type="entry name" value="4HB_MCP_1"/>
    <property type="match status" value="1"/>
</dbReference>
<dbReference type="FunFam" id="1.10.287.130:FF:000001">
    <property type="entry name" value="Two-component sensor histidine kinase"/>
    <property type="match status" value="1"/>
</dbReference>
<keyword evidence="12 13" id="KW-0472">Membrane</keyword>
<keyword evidence="10" id="KW-0067">ATP-binding</keyword>
<evidence type="ECO:0000256" key="11">
    <source>
        <dbReference type="ARBA" id="ARBA00023012"/>
    </source>
</evidence>
<gene>
    <name evidence="16" type="ORF">IAC55_03515</name>
</gene>
<feature type="transmembrane region" description="Helical" evidence="13">
    <location>
        <begin position="187"/>
        <end position="206"/>
    </location>
</feature>
<comment type="catalytic activity">
    <reaction evidence="1">
        <text>ATP + protein L-histidine = ADP + protein N-phospho-L-histidine.</text>
        <dbReference type="EC" id="2.7.13.3"/>
    </reaction>
</comment>
<keyword evidence="7" id="KW-0808">Transferase</keyword>
<dbReference type="Pfam" id="PF00672">
    <property type="entry name" value="HAMP"/>
    <property type="match status" value="1"/>
</dbReference>
<dbReference type="Gene3D" id="1.10.287.130">
    <property type="match status" value="1"/>
</dbReference>
<comment type="caution">
    <text evidence="16">The sequence shown here is derived from an EMBL/GenBank/DDBJ whole genome shotgun (WGS) entry which is preliminary data.</text>
</comment>
<dbReference type="Pfam" id="PF00512">
    <property type="entry name" value="HisKA"/>
    <property type="match status" value="1"/>
</dbReference>
<feature type="domain" description="Histidine kinase" evidence="14">
    <location>
        <begin position="399"/>
        <end position="616"/>
    </location>
</feature>
<dbReference type="CDD" id="cd00130">
    <property type="entry name" value="PAS"/>
    <property type="match status" value="1"/>
</dbReference>
<dbReference type="InterPro" id="IPR036890">
    <property type="entry name" value="HATPase_C_sf"/>
</dbReference>
<dbReference type="InterPro" id="IPR004358">
    <property type="entry name" value="Sig_transdc_His_kin-like_C"/>
</dbReference>
<evidence type="ECO:0000256" key="3">
    <source>
        <dbReference type="ARBA" id="ARBA00004314"/>
    </source>
</evidence>
<dbReference type="InterPro" id="IPR003594">
    <property type="entry name" value="HATPase_dom"/>
</dbReference>
<dbReference type="InterPro" id="IPR036097">
    <property type="entry name" value="HisK_dim/P_sf"/>
</dbReference>
<sequence>MKKSIKFKISMLYVSLIVIMSILGIASLMNMYKIRQSVTNLITTNYNSIERITSMREALDAQNLEVMLYIYEGDIKNHRDIFDTLDRRFSDNYNEEYKTLVIPAEIDIINNISNCYDDFRESFNELIALQTDGVLELERKKEYYESNIYPAYERTKDALKDLLESNEKALFARRDEASFVIQNSIKILIFIFSITGVISYFTARFYTNKLLKPIYEVTENIKSIRQGNMDRKTTVKSIDELGELCLEFNNMTQRLSEFEKSTMGSLMEEKNRTFAIMRSINEPMVILDENSSVTIMNRSFEKLFSTTIEKSKGKHFLEVISESGRLKELSGVNYKLKKLNDFTEQIISLKENGKVKYYNVMVTPFSYQNDDNKPSVIIVFYDITGMKEIEKMRIDFIATVSHEFKTPLTSILMGADLLSIVSDNINNEQKEIISTIKEDSQRLCNLVNNLLEVSKVESTDEIYNFSYCNMGSIIEKALKNFKNIARNKNVSVITHIEEDMPDILVDEEKIVWVMNNLISNALKYTKEEDTITIKSYFKDGYITTSVSDTGVGIPEEFIDKVFEKYVQVSDCDIEARGTGIGLSASKVIINAHKGHIWCESSIKNGSTFTFVLPINSVDEGDFL</sequence>
<dbReference type="CDD" id="cd00075">
    <property type="entry name" value="HATPase"/>
    <property type="match status" value="1"/>
</dbReference>
<dbReference type="InterPro" id="IPR005467">
    <property type="entry name" value="His_kinase_dom"/>
</dbReference>
<keyword evidence="11" id="KW-0902">Two-component regulatory system</keyword>
<evidence type="ECO:0000313" key="16">
    <source>
        <dbReference type="EMBL" id="MBO8434375.1"/>
    </source>
</evidence>
<evidence type="ECO:0000256" key="7">
    <source>
        <dbReference type="ARBA" id="ARBA00022679"/>
    </source>
</evidence>
<dbReference type="GO" id="GO:0005524">
    <property type="term" value="F:ATP binding"/>
    <property type="evidence" value="ECO:0007669"/>
    <property type="project" value="UniProtKB-KW"/>
</dbReference>
<evidence type="ECO:0000256" key="13">
    <source>
        <dbReference type="SAM" id="Phobius"/>
    </source>
</evidence>
<evidence type="ECO:0000313" key="17">
    <source>
        <dbReference type="Proteomes" id="UP000823611"/>
    </source>
</evidence>
<dbReference type="PRINTS" id="PR00344">
    <property type="entry name" value="BCTRLSENSOR"/>
</dbReference>
<evidence type="ECO:0000256" key="1">
    <source>
        <dbReference type="ARBA" id="ARBA00000085"/>
    </source>
</evidence>
<dbReference type="EMBL" id="JADIMX010000066">
    <property type="protein sequence ID" value="MBO8434375.1"/>
    <property type="molecule type" value="Genomic_DNA"/>
</dbReference>
<dbReference type="InterPro" id="IPR013767">
    <property type="entry name" value="PAS_fold"/>
</dbReference>
<evidence type="ECO:0000259" key="15">
    <source>
        <dbReference type="PROSITE" id="PS50885"/>
    </source>
</evidence>
<dbReference type="SUPFAM" id="SSF47384">
    <property type="entry name" value="Homodimeric domain of signal transducing histidine kinase"/>
    <property type="match status" value="1"/>
</dbReference>
<dbReference type="Gene3D" id="6.10.340.10">
    <property type="match status" value="1"/>
</dbReference>
<dbReference type="NCBIfam" id="TIGR00229">
    <property type="entry name" value="sensory_box"/>
    <property type="match status" value="1"/>
</dbReference>
<dbReference type="InterPro" id="IPR035965">
    <property type="entry name" value="PAS-like_dom_sf"/>
</dbReference>
<dbReference type="PANTHER" id="PTHR43547">
    <property type="entry name" value="TWO-COMPONENT HISTIDINE KINASE"/>
    <property type="match status" value="1"/>
</dbReference>
<dbReference type="SMART" id="SM00388">
    <property type="entry name" value="HisKA"/>
    <property type="match status" value="1"/>
</dbReference>
<feature type="transmembrane region" description="Helical" evidence="13">
    <location>
        <begin position="12"/>
        <end position="32"/>
    </location>
</feature>
<reference evidence="16" key="1">
    <citation type="submission" date="2020-10" db="EMBL/GenBank/DDBJ databases">
        <authorList>
            <person name="Gilroy R."/>
        </authorList>
    </citation>
    <scope>NUCLEOTIDE SEQUENCE</scope>
    <source>
        <strain evidence="16">F6-4510</strain>
    </source>
</reference>
<dbReference type="GO" id="GO:0000155">
    <property type="term" value="F:phosphorelay sensor kinase activity"/>
    <property type="evidence" value="ECO:0007669"/>
    <property type="project" value="InterPro"/>
</dbReference>
<protein>
    <recommendedName>
        <fullName evidence="4">histidine kinase</fullName>
        <ecNumber evidence="4">2.7.13.3</ecNumber>
    </recommendedName>
</protein>
<dbReference type="SUPFAM" id="SSF55785">
    <property type="entry name" value="PYP-like sensor domain (PAS domain)"/>
    <property type="match status" value="1"/>
</dbReference>
<dbReference type="PROSITE" id="PS50109">
    <property type="entry name" value="HIS_KIN"/>
    <property type="match status" value="1"/>
</dbReference>
<dbReference type="AlphaFoldDB" id="A0A9D9H0S8"/>
<dbReference type="InterPro" id="IPR024478">
    <property type="entry name" value="HlyB_4HB_MCP"/>
</dbReference>
<keyword evidence="13" id="KW-1133">Transmembrane helix</keyword>
<name>A0A9D9H0S8_9FIRM</name>
<evidence type="ECO:0000256" key="10">
    <source>
        <dbReference type="ARBA" id="ARBA00022840"/>
    </source>
</evidence>
<dbReference type="SUPFAM" id="SSF55874">
    <property type="entry name" value="ATPase domain of HSP90 chaperone/DNA topoisomerase II/histidine kinase"/>
    <property type="match status" value="1"/>
</dbReference>
<keyword evidence="13" id="KW-0812">Transmembrane</keyword>
<feature type="domain" description="HAMP" evidence="15">
    <location>
        <begin position="208"/>
        <end position="260"/>
    </location>
</feature>
<dbReference type="SUPFAM" id="SSF158472">
    <property type="entry name" value="HAMP domain-like"/>
    <property type="match status" value="1"/>
</dbReference>
<dbReference type="Pfam" id="PF00989">
    <property type="entry name" value="PAS"/>
    <property type="match status" value="1"/>
</dbReference>
<evidence type="ECO:0000256" key="2">
    <source>
        <dbReference type="ARBA" id="ARBA00004236"/>
    </source>
</evidence>
<evidence type="ECO:0000256" key="8">
    <source>
        <dbReference type="ARBA" id="ARBA00022741"/>
    </source>
</evidence>
<dbReference type="InterPro" id="IPR003661">
    <property type="entry name" value="HisK_dim/P_dom"/>
</dbReference>
<organism evidence="16 17">
    <name type="scientific">Candidatus Fimicola merdigallinarum</name>
    <dbReference type="NCBI Taxonomy" id="2840819"/>
    <lineage>
        <taxon>Bacteria</taxon>
        <taxon>Bacillati</taxon>
        <taxon>Bacillota</taxon>
        <taxon>Clostridia</taxon>
        <taxon>Lachnospirales</taxon>
        <taxon>Lachnospiraceae</taxon>
        <taxon>Lachnospiraceae incertae sedis</taxon>
        <taxon>Candidatus Fimicola</taxon>
    </lineage>
</organism>
<proteinExistence type="predicted"/>
<evidence type="ECO:0000256" key="12">
    <source>
        <dbReference type="ARBA" id="ARBA00023136"/>
    </source>
</evidence>
<keyword evidence="6" id="KW-0597">Phosphoprotein</keyword>
<dbReference type="InterPro" id="IPR003660">
    <property type="entry name" value="HAMP_dom"/>
</dbReference>
<dbReference type="GO" id="GO:0045121">
    <property type="term" value="C:membrane raft"/>
    <property type="evidence" value="ECO:0007669"/>
    <property type="project" value="UniProtKB-SubCell"/>
</dbReference>
<comment type="subcellular location">
    <subcellularLocation>
        <location evidence="2">Cell membrane</location>
    </subcellularLocation>
    <subcellularLocation>
        <location evidence="3">Membrane raft</location>
        <topology evidence="3">Multi-pass membrane protein</topology>
    </subcellularLocation>
</comment>
<dbReference type="Proteomes" id="UP000823611">
    <property type="component" value="Unassembled WGS sequence"/>
</dbReference>
<dbReference type="PANTHER" id="PTHR43547:SF2">
    <property type="entry name" value="HYBRID SIGNAL TRANSDUCTION HISTIDINE KINASE C"/>
    <property type="match status" value="1"/>
</dbReference>
<evidence type="ECO:0000256" key="9">
    <source>
        <dbReference type="ARBA" id="ARBA00022777"/>
    </source>
</evidence>
<accession>A0A9D9H0S8</accession>
<dbReference type="EC" id="2.7.13.3" evidence="4"/>
<dbReference type="Gene3D" id="3.30.450.20">
    <property type="entry name" value="PAS domain"/>
    <property type="match status" value="1"/>
</dbReference>
<dbReference type="Gene3D" id="3.30.565.10">
    <property type="entry name" value="Histidine kinase-like ATPase, C-terminal domain"/>
    <property type="match status" value="1"/>
</dbReference>
<evidence type="ECO:0000256" key="4">
    <source>
        <dbReference type="ARBA" id="ARBA00012438"/>
    </source>
</evidence>
<keyword evidence="9" id="KW-0418">Kinase</keyword>
<dbReference type="CDD" id="cd00082">
    <property type="entry name" value="HisKA"/>
    <property type="match status" value="1"/>
</dbReference>
<dbReference type="PROSITE" id="PS50885">
    <property type="entry name" value="HAMP"/>
    <property type="match status" value="1"/>
</dbReference>
<dbReference type="FunFam" id="3.30.565.10:FF:000023">
    <property type="entry name" value="PAS domain-containing sensor histidine kinase"/>
    <property type="match status" value="1"/>
</dbReference>
<dbReference type="SMART" id="SM00387">
    <property type="entry name" value="HATPase_c"/>
    <property type="match status" value="1"/>
</dbReference>
<dbReference type="GO" id="GO:0005886">
    <property type="term" value="C:plasma membrane"/>
    <property type="evidence" value="ECO:0007669"/>
    <property type="project" value="UniProtKB-SubCell"/>
</dbReference>
<dbReference type="SMART" id="SM00304">
    <property type="entry name" value="HAMP"/>
    <property type="match status" value="1"/>
</dbReference>